<sequence>MILHFVERVLQTILVLLVISFVAFMLISTLGDPLGVLLPPDATIAERNALIARLNLDQPLLQRFWSFVMGILQGDFGLSYRTQQDVGAMIAERLPATVELAFVSLLITIVLAIPAGILCGVKPKTLVSRAIMLVSIAGITLPNFVIGILLIAVFSVHLGWFPSFGRGTVVELGNWTTGLLTVSGWQAIILPAFTLASFQMTFVIRMLRTQLMEVGHSEHIRFARARGLSETRVWFVYAIRNALLPTVTMLGLQLGNIIAFSVVTESVFAWPGLGSLFLQSVQSADIPVIAIYLIFVGAVYMLINLAVELSYPLIDPRLKRRSA</sequence>
<dbReference type="PROSITE" id="PS50928">
    <property type="entry name" value="ABC_TM1"/>
    <property type="match status" value="1"/>
</dbReference>
<feature type="domain" description="ABC transmembrane type-1" evidence="8">
    <location>
        <begin position="94"/>
        <end position="311"/>
    </location>
</feature>
<dbReference type="PANTHER" id="PTHR43163:SF2">
    <property type="entry name" value="ABC TRANSPORTER PERMEASE PROTEIN"/>
    <property type="match status" value="1"/>
</dbReference>
<keyword evidence="10" id="KW-1185">Reference proteome</keyword>
<evidence type="ECO:0000256" key="3">
    <source>
        <dbReference type="ARBA" id="ARBA00022475"/>
    </source>
</evidence>
<keyword evidence="4 7" id="KW-0812">Transmembrane</keyword>
<feature type="transmembrane region" description="Helical" evidence="7">
    <location>
        <begin position="178"/>
        <end position="198"/>
    </location>
</feature>
<feature type="transmembrane region" description="Helical" evidence="7">
    <location>
        <begin position="100"/>
        <end position="121"/>
    </location>
</feature>
<reference evidence="9 10" key="1">
    <citation type="submission" date="2021-03" db="EMBL/GenBank/DDBJ databases">
        <title>Tianweitania aestuarii sp. nov., isolated from a tidal flat.</title>
        <authorList>
            <person name="Park S."/>
            <person name="Yoon J.-H."/>
        </authorList>
    </citation>
    <scope>NUCLEOTIDE SEQUENCE [LARGE SCALE GENOMIC DNA]</scope>
    <source>
        <strain evidence="9 10">BSSL-BM11</strain>
    </source>
</reference>
<dbReference type="EMBL" id="JAFMNX010000003">
    <property type="protein sequence ID" value="MBS9721839.1"/>
    <property type="molecule type" value="Genomic_DNA"/>
</dbReference>
<evidence type="ECO:0000259" key="8">
    <source>
        <dbReference type="PROSITE" id="PS50928"/>
    </source>
</evidence>
<feature type="transmembrane region" description="Helical" evidence="7">
    <location>
        <begin position="242"/>
        <end position="269"/>
    </location>
</feature>
<protein>
    <submittedName>
        <fullName evidence="9">ABC transporter permease</fullName>
    </submittedName>
</protein>
<keyword evidence="5 7" id="KW-1133">Transmembrane helix</keyword>
<dbReference type="Pfam" id="PF19300">
    <property type="entry name" value="BPD_transp_1_N"/>
    <property type="match status" value="1"/>
</dbReference>
<dbReference type="SUPFAM" id="SSF161098">
    <property type="entry name" value="MetI-like"/>
    <property type="match status" value="1"/>
</dbReference>
<evidence type="ECO:0000256" key="2">
    <source>
        <dbReference type="ARBA" id="ARBA00022448"/>
    </source>
</evidence>
<evidence type="ECO:0000256" key="1">
    <source>
        <dbReference type="ARBA" id="ARBA00004651"/>
    </source>
</evidence>
<evidence type="ECO:0000256" key="5">
    <source>
        <dbReference type="ARBA" id="ARBA00022989"/>
    </source>
</evidence>
<feature type="transmembrane region" description="Helical" evidence="7">
    <location>
        <begin position="133"/>
        <end position="158"/>
    </location>
</feature>
<evidence type="ECO:0000256" key="4">
    <source>
        <dbReference type="ARBA" id="ARBA00022692"/>
    </source>
</evidence>
<dbReference type="Proteomes" id="UP001297272">
    <property type="component" value="Unassembled WGS sequence"/>
</dbReference>
<name>A0ABS5RXS5_9HYPH</name>
<dbReference type="PANTHER" id="PTHR43163">
    <property type="entry name" value="DIPEPTIDE TRANSPORT SYSTEM PERMEASE PROTEIN DPPB-RELATED"/>
    <property type="match status" value="1"/>
</dbReference>
<dbReference type="InterPro" id="IPR045621">
    <property type="entry name" value="BPD_transp_1_N"/>
</dbReference>
<dbReference type="CDD" id="cd06261">
    <property type="entry name" value="TM_PBP2"/>
    <property type="match status" value="1"/>
</dbReference>
<evidence type="ECO:0000313" key="10">
    <source>
        <dbReference type="Proteomes" id="UP001297272"/>
    </source>
</evidence>
<keyword evidence="2 7" id="KW-0813">Transport</keyword>
<feature type="transmembrane region" description="Helical" evidence="7">
    <location>
        <begin position="12"/>
        <end position="31"/>
    </location>
</feature>
<dbReference type="InterPro" id="IPR035906">
    <property type="entry name" value="MetI-like_sf"/>
</dbReference>
<dbReference type="RefSeq" id="WP_213985455.1">
    <property type="nucleotide sequence ID" value="NZ_JAFMNX010000003.1"/>
</dbReference>
<organism evidence="9 10">
    <name type="scientific">Tianweitania aestuarii</name>
    <dbReference type="NCBI Taxonomy" id="2814886"/>
    <lineage>
        <taxon>Bacteria</taxon>
        <taxon>Pseudomonadati</taxon>
        <taxon>Pseudomonadota</taxon>
        <taxon>Alphaproteobacteria</taxon>
        <taxon>Hyphomicrobiales</taxon>
        <taxon>Phyllobacteriaceae</taxon>
        <taxon>Tianweitania</taxon>
    </lineage>
</organism>
<accession>A0ABS5RXS5</accession>
<comment type="subcellular location">
    <subcellularLocation>
        <location evidence="1 7">Cell membrane</location>
        <topology evidence="1 7">Multi-pass membrane protein</topology>
    </subcellularLocation>
</comment>
<evidence type="ECO:0000256" key="7">
    <source>
        <dbReference type="RuleBase" id="RU363032"/>
    </source>
</evidence>
<dbReference type="Pfam" id="PF00528">
    <property type="entry name" value="BPD_transp_1"/>
    <property type="match status" value="1"/>
</dbReference>
<dbReference type="InterPro" id="IPR000515">
    <property type="entry name" value="MetI-like"/>
</dbReference>
<comment type="caution">
    <text evidence="9">The sequence shown here is derived from an EMBL/GenBank/DDBJ whole genome shotgun (WGS) entry which is preliminary data.</text>
</comment>
<evidence type="ECO:0000313" key="9">
    <source>
        <dbReference type="EMBL" id="MBS9721839.1"/>
    </source>
</evidence>
<proteinExistence type="inferred from homology"/>
<gene>
    <name evidence="9" type="ORF">JYU29_14205</name>
</gene>
<keyword evidence="3" id="KW-1003">Cell membrane</keyword>
<dbReference type="Gene3D" id="1.10.3720.10">
    <property type="entry name" value="MetI-like"/>
    <property type="match status" value="1"/>
</dbReference>
<comment type="similarity">
    <text evidence="7">Belongs to the binding-protein-dependent transport system permease family.</text>
</comment>
<evidence type="ECO:0000256" key="6">
    <source>
        <dbReference type="ARBA" id="ARBA00023136"/>
    </source>
</evidence>
<keyword evidence="6 7" id="KW-0472">Membrane</keyword>
<feature type="transmembrane region" description="Helical" evidence="7">
    <location>
        <begin position="289"/>
        <end position="311"/>
    </location>
</feature>